<protein>
    <submittedName>
        <fullName evidence="3">Uncharacterized protein</fullName>
    </submittedName>
</protein>
<feature type="compositionally biased region" description="Low complexity" evidence="2">
    <location>
        <begin position="499"/>
        <end position="515"/>
    </location>
</feature>
<evidence type="ECO:0000313" key="3">
    <source>
        <dbReference type="EMBL" id="KAE8985278.1"/>
    </source>
</evidence>
<feature type="region of interest" description="Disordered" evidence="2">
    <location>
        <begin position="183"/>
        <end position="289"/>
    </location>
</feature>
<comment type="caution">
    <text evidence="3">The sequence shown here is derived from an EMBL/GenBank/DDBJ whole genome shotgun (WGS) entry which is preliminary data.</text>
</comment>
<evidence type="ECO:0000256" key="2">
    <source>
        <dbReference type="SAM" id="MobiDB-lite"/>
    </source>
</evidence>
<feature type="compositionally biased region" description="Polar residues" evidence="2">
    <location>
        <begin position="463"/>
        <end position="482"/>
    </location>
</feature>
<feature type="region of interest" description="Disordered" evidence="2">
    <location>
        <begin position="423"/>
        <end position="542"/>
    </location>
</feature>
<accession>A0A6A3IWG9</accession>
<name>A0A6A3IWG9_9STRA</name>
<evidence type="ECO:0000256" key="1">
    <source>
        <dbReference type="SAM" id="Coils"/>
    </source>
</evidence>
<feature type="compositionally biased region" description="Polar residues" evidence="2">
    <location>
        <begin position="274"/>
        <end position="289"/>
    </location>
</feature>
<dbReference type="Proteomes" id="UP000429607">
    <property type="component" value="Unassembled WGS sequence"/>
</dbReference>
<dbReference type="AlphaFoldDB" id="A0A6A3IWG9"/>
<feature type="coiled-coil region" evidence="1">
    <location>
        <begin position="44"/>
        <end position="89"/>
    </location>
</feature>
<gene>
    <name evidence="3" type="ORF">PR001_g22932</name>
</gene>
<keyword evidence="1" id="KW-0175">Coiled coil</keyword>
<evidence type="ECO:0000313" key="4">
    <source>
        <dbReference type="Proteomes" id="UP000429607"/>
    </source>
</evidence>
<proteinExistence type="predicted"/>
<organism evidence="3 4">
    <name type="scientific">Phytophthora rubi</name>
    <dbReference type="NCBI Taxonomy" id="129364"/>
    <lineage>
        <taxon>Eukaryota</taxon>
        <taxon>Sar</taxon>
        <taxon>Stramenopiles</taxon>
        <taxon>Oomycota</taxon>
        <taxon>Peronosporomycetes</taxon>
        <taxon>Peronosporales</taxon>
        <taxon>Peronosporaceae</taxon>
        <taxon>Phytophthora</taxon>
    </lineage>
</organism>
<feature type="compositionally biased region" description="Low complexity" evidence="2">
    <location>
        <begin position="202"/>
        <end position="224"/>
    </location>
</feature>
<reference evidence="3 4" key="1">
    <citation type="submission" date="2018-09" db="EMBL/GenBank/DDBJ databases">
        <title>Genomic investigation of the strawberry pathogen Phytophthora fragariae indicates pathogenicity is determined by transcriptional variation in three key races.</title>
        <authorList>
            <person name="Adams T.M."/>
            <person name="Armitage A.D."/>
            <person name="Sobczyk M.K."/>
            <person name="Bates H.J."/>
            <person name="Dunwell J.M."/>
            <person name="Nellist C.F."/>
            <person name="Harrison R.J."/>
        </authorList>
    </citation>
    <scope>NUCLEOTIDE SEQUENCE [LARGE SCALE GENOMIC DNA]</scope>
    <source>
        <strain evidence="3 4">SCRP249</strain>
    </source>
</reference>
<sequence>MEREALALAQIYGTDELALRAMNTVRYLQVAVQRVLALEQGSPAQNDSAQVAQLRAECAQLVARLASQKTEYETNVAALEAAHAEAMLNTPTPVPTSSPDLPPPGKLQDEIDALRSAAGRLSCDKSDLQDQLLASTQEVLGRGTDFLSGNAILSGHWKRLLELLQLYQEGRAVPSQFRTRLQVSARDEDSDDCGPYVQQEGKAATSSPSSASGGSAKPSSSRTPLTPPSGQPPKSAAAGKSGRKMPRLSLSGSPSPKGIKTSHRSASSGSGSGNQAIDLTHSAASTPGSTRTMLYVDRLKLAQRPQRFKPNKARALKNSPAQVSESKAMSAVPRQFLWDDVRADVRELMLNGVQFWDDVAEARKNQTLHDQFGKFALTEMLISAIYWEALDRTPWISFVPDRYFEAALKEVLDPTFDRVPENWDPLPIDPRPISPSSHGGSPFRPSSSDEEEDDPKADKTFRSKATAQSGSVHTRGQQSASSGKRPRGSSALGGTTKTSKLSAQSSAGQAARAKSNIPEPAEDDGVIERPRRGSWFHYGIRV</sequence>
<dbReference type="EMBL" id="QXFV01002627">
    <property type="protein sequence ID" value="KAE8985278.1"/>
    <property type="molecule type" value="Genomic_DNA"/>
</dbReference>